<feature type="region of interest" description="Disordered" evidence="3">
    <location>
        <begin position="756"/>
        <end position="805"/>
    </location>
</feature>
<sequence>MSTDRKCILCEIVCISKQEMEEHMRSMLHHRELEKLKGRDCGHECRVCKVKVGSLTDYASHISSPTHKQNVETADKQHAGNNHDEDYFDQALVDLIEKRNKQIRKEKEEAAAKLAKEEEERKNKEEFQQRLKEVRERYRLEHVYQPPLQGFSGSSQQRSWHRNNYNVSTEDARPWHHHNKEGKSATWHAQEPPNLQKWASDKFSGGRNDSHVGRGNKTWGYGAYHGNQQSRLPWLSSEGSSYGLYGQNNISRYAQKAQHKSFLGPPLFQASPSFYAQAFNQFQSAGNNKGSQQEAGLQHEVTETDHNSSTNLKTSGSNPKLDKGCRWSPYPVTSGPHSETQPNMPEKHHKAPKPQKHEISVSDRNSQPEHDQGHLISSEEDKVRYQTKPKSNLSHRSYTSTRGNISPTGGSLNSTSGSSSQKPNKTLFHSSVSGTISGAQHNKASSQALPPSKLTGKQSGLKESVRPLQERQERHLPESLNTARQMVSEKKGSLNSSVYNRWKVTHQTEEQQKEQGRKQSEANKETSCGHNSVKPSPPVTYRVEKPARPSSDSSKFVQSLQISTSSTESAEPAASARNHQESRKKVEQKSCSAVPDEAMQVTEAGQTSESDTCRGGEANAASGTNSSTLSKLDLPPVLKRDLTKHMSSKSKTTGHEPNLNIARRVRDRSEARRSDTEKDSGLKPTVRQLISSSGTRRNVNWEQVYQEVRKKQDKGKGIPRFGIEMVPCEQESQSQEEEDIPLLEGFQWESLMDVSVQEETAPREGLGSEQLRSTGSPGSISAPEKADRQRQSESKAQKLPDKLTSTAVKVLQRSDSVLCDSSSGAEQNDGQGTGKRRRAARDVPSREASCLEHDSKRRKLKSKRGRLQIDQLLTVSLREEELSRSLQNVDTSLIQARAALEAAYMEVQRLILVKEQITVEMSTLRNQRIELLKGMQGTSEEAPLVKLKEEKMDSCETEPPVMPSSVLDVAISSSNHAAECASPPSSGLPLSVVIKEEPQSPIHVSSELDTVDSVTLCAHSTTPELPVAAATAPDPVCNVQPPPERKLKPFQTNCVEPAERKEKLPAQVEMAERSVKALSNYSGPLPDSKGPIKPPSRRGSEVGSVVDYADNQSVSSPSVCNVLASPSELRSGKRVRKLKKRKVLKKAQGTEQPESSDSEIEEEVARPRWLRQRRRPSGGSQVSTSSQPMDDREVTMDTDGHKKTLSLPLATTNIEEEDQNSPEKTAEHQAPPADPLGNTDLEESMVTAACQQHPSLLPPRPPGLLPDSCRPETQSLACNKVSSTSDIDLCKSSESDLPFAITLPKNSSDAFSDQGGDEILMEGGFEGHQEAVNAIQIHNGLLYTCSGDRTIRAFDLVSHKCVGVFEGHSSKVTCLLVSAAPCLHHRLYSGSSDQTIRCYSLKTQEFEQHFSLSDRVLCLHSRWKTLYAGLANGTVVSFNLRTNKQMDVFECHGPRGVSCLASSQEGAQRILLVGSYDSTISVRAAKNGLLLRTLEGHNKSVLCMTVVNDFVFSGSSDHSVYAHNIHTGELARVYKGHSHGVTVVTVLGKVMVTACLDKLVRVYDLQSQNQLQVYGGHKDMVLCMAVYKNMIYTGCYDGSVQAVKLNLMQNYRCWWHGCSLVFGMSEHLQQHLISHHTGANFQLLKCRWKNCEEFFCARNSSKQLQIMMLHMQKHAEEPTEVEP</sequence>
<organism evidence="5 6">
    <name type="scientific">Kryptolebias marmoratus</name>
    <name type="common">Mangrove killifish</name>
    <name type="synonym">Rivulus marmoratus</name>
    <dbReference type="NCBI Taxonomy" id="37003"/>
    <lineage>
        <taxon>Eukaryota</taxon>
        <taxon>Metazoa</taxon>
        <taxon>Chordata</taxon>
        <taxon>Craniata</taxon>
        <taxon>Vertebrata</taxon>
        <taxon>Euteleostomi</taxon>
        <taxon>Actinopterygii</taxon>
        <taxon>Neopterygii</taxon>
        <taxon>Teleostei</taxon>
        <taxon>Neoteleostei</taxon>
        <taxon>Acanthomorphata</taxon>
        <taxon>Ovalentaria</taxon>
        <taxon>Atherinomorphae</taxon>
        <taxon>Cyprinodontiformes</taxon>
        <taxon>Rivulidae</taxon>
        <taxon>Kryptolebias</taxon>
    </lineage>
</organism>
<feature type="compositionally biased region" description="Polar residues" evidence="3">
    <location>
        <begin position="421"/>
        <end position="449"/>
    </location>
</feature>
<dbReference type="InterPro" id="IPR015943">
    <property type="entry name" value="WD40/YVTN_repeat-like_dom_sf"/>
</dbReference>
<feature type="compositionally biased region" description="Basic and acidic residues" evidence="3">
    <location>
        <begin position="1189"/>
        <end position="1202"/>
    </location>
</feature>
<dbReference type="InterPro" id="IPR042622">
    <property type="entry name" value="Znf106"/>
</dbReference>
<dbReference type="InterPro" id="IPR018391">
    <property type="entry name" value="PQQ_b-propeller_rpt"/>
</dbReference>
<feature type="compositionally biased region" description="Basic and acidic residues" evidence="3">
    <location>
        <begin position="667"/>
        <end position="681"/>
    </location>
</feature>
<evidence type="ECO:0000313" key="6">
    <source>
        <dbReference type="Proteomes" id="UP000264800"/>
    </source>
</evidence>
<dbReference type="SMART" id="SM00320">
    <property type="entry name" value="WD40"/>
    <property type="match status" value="6"/>
</dbReference>
<protein>
    <submittedName>
        <fullName evidence="5">Zinc finger protein 106a</fullName>
    </submittedName>
</protein>
<accession>A0A3Q3ASJ0</accession>
<evidence type="ECO:0000256" key="3">
    <source>
        <dbReference type="SAM" id="MobiDB-lite"/>
    </source>
</evidence>
<dbReference type="GO" id="GO:0008270">
    <property type="term" value="F:zinc ion binding"/>
    <property type="evidence" value="ECO:0007669"/>
    <property type="project" value="UniProtKB-KW"/>
</dbReference>
<reference evidence="5" key="1">
    <citation type="submission" date="2025-08" db="UniProtKB">
        <authorList>
            <consortium name="Ensembl"/>
        </authorList>
    </citation>
    <scope>IDENTIFICATION</scope>
</reference>
<dbReference type="Ensembl" id="ENSKMAT00000019754.1">
    <property type="protein sequence ID" value="ENSKMAP00000019491.1"/>
    <property type="gene ID" value="ENSKMAG00000014497.1"/>
</dbReference>
<feature type="compositionally biased region" description="Polar residues" evidence="3">
    <location>
        <begin position="388"/>
        <end position="405"/>
    </location>
</feature>
<dbReference type="GO" id="GO:0005829">
    <property type="term" value="C:cytosol"/>
    <property type="evidence" value="ECO:0007669"/>
    <property type="project" value="TreeGrafter"/>
</dbReference>
<keyword evidence="1" id="KW-0862">Zinc</keyword>
<feature type="compositionally biased region" description="Polar residues" evidence="3">
    <location>
        <begin position="307"/>
        <end position="318"/>
    </location>
</feature>
<evidence type="ECO:0000259" key="4">
    <source>
        <dbReference type="PROSITE" id="PS50157"/>
    </source>
</evidence>
<dbReference type="SMART" id="SM00355">
    <property type="entry name" value="ZnF_C2H2"/>
    <property type="match status" value="4"/>
</dbReference>
<feature type="compositionally biased region" description="Polar residues" evidence="3">
    <location>
        <begin position="1178"/>
        <end position="1188"/>
    </location>
</feature>
<dbReference type="PROSITE" id="PS00028">
    <property type="entry name" value="ZINC_FINGER_C2H2_1"/>
    <property type="match status" value="1"/>
</dbReference>
<feature type="region of interest" description="Disordered" evidence="3">
    <location>
        <begin position="285"/>
        <end position="696"/>
    </location>
</feature>
<proteinExistence type="predicted"/>
<dbReference type="InterPro" id="IPR013087">
    <property type="entry name" value="Znf_C2H2_type"/>
</dbReference>
<dbReference type="GO" id="GO:0017124">
    <property type="term" value="F:SH3 domain binding"/>
    <property type="evidence" value="ECO:0007669"/>
    <property type="project" value="TreeGrafter"/>
</dbReference>
<dbReference type="FunFam" id="2.130.10.10:FF:000114">
    <property type="entry name" value="zinc finger protein 106 isoform X1"/>
    <property type="match status" value="1"/>
</dbReference>
<feature type="compositionally biased region" description="Basic and acidic residues" evidence="3">
    <location>
        <begin position="840"/>
        <end position="855"/>
    </location>
</feature>
<feature type="region of interest" description="Disordered" evidence="3">
    <location>
        <begin position="818"/>
        <end position="859"/>
    </location>
</feature>
<dbReference type="OMA" id="DMEICKS"/>
<dbReference type="PANTHER" id="PTHR14435:SF2">
    <property type="entry name" value="ZINC FINGER PROTEIN 106"/>
    <property type="match status" value="1"/>
</dbReference>
<feature type="compositionally biased region" description="Polar residues" evidence="3">
    <location>
        <begin position="525"/>
        <end position="534"/>
    </location>
</feature>
<dbReference type="CDD" id="cd00200">
    <property type="entry name" value="WD40"/>
    <property type="match status" value="1"/>
</dbReference>
<dbReference type="GO" id="GO:0016020">
    <property type="term" value="C:membrane"/>
    <property type="evidence" value="ECO:0007669"/>
    <property type="project" value="TreeGrafter"/>
</dbReference>
<evidence type="ECO:0000256" key="2">
    <source>
        <dbReference type="SAM" id="Coils"/>
    </source>
</evidence>
<keyword evidence="6" id="KW-1185">Reference proteome</keyword>
<dbReference type="Gene3D" id="2.130.10.10">
    <property type="entry name" value="YVTN repeat-like/Quinoprotein amine dehydrogenase"/>
    <property type="match status" value="2"/>
</dbReference>
<feature type="compositionally biased region" description="Basic and acidic residues" evidence="3">
    <location>
        <begin position="355"/>
        <end position="384"/>
    </location>
</feature>
<feature type="compositionally biased region" description="Polar residues" evidence="3">
    <location>
        <begin position="770"/>
        <end position="779"/>
    </location>
</feature>
<keyword evidence="1" id="KW-0863">Zinc-finger</keyword>
<feature type="compositionally biased region" description="Low complexity" evidence="3">
    <location>
        <begin position="563"/>
        <end position="576"/>
    </location>
</feature>
<name>A0A3Q3ASJ0_KRYMA</name>
<feature type="compositionally biased region" description="Polar residues" evidence="3">
    <location>
        <begin position="818"/>
        <end position="830"/>
    </location>
</feature>
<feature type="compositionally biased region" description="Polar residues" evidence="3">
    <location>
        <begin position="1110"/>
        <end position="1119"/>
    </location>
</feature>
<dbReference type="PROSITE" id="PS50157">
    <property type="entry name" value="ZINC_FINGER_C2H2_2"/>
    <property type="match status" value="1"/>
</dbReference>
<feature type="compositionally biased region" description="Low complexity" evidence="3">
    <location>
        <begin position="406"/>
        <end position="420"/>
    </location>
</feature>
<dbReference type="InterPro" id="IPR003604">
    <property type="entry name" value="Matrin/U1-like-C_Znf_C2H2"/>
</dbReference>
<feature type="compositionally biased region" description="Basic and acidic residues" evidence="3">
    <location>
        <begin position="784"/>
        <end position="801"/>
    </location>
</feature>
<reference evidence="5" key="2">
    <citation type="submission" date="2025-09" db="UniProtKB">
        <authorList>
            <consortium name="Ensembl"/>
        </authorList>
    </citation>
    <scope>IDENTIFICATION</scope>
</reference>
<dbReference type="SUPFAM" id="SSF50978">
    <property type="entry name" value="WD40 repeat-like"/>
    <property type="match status" value="1"/>
</dbReference>
<dbReference type="Pfam" id="PF00400">
    <property type="entry name" value="WD40"/>
    <property type="match status" value="5"/>
</dbReference>
<dbReference type="STRING" id="37003.ENSKMAP00000019491"/>
<dbReference type="GO" id="GO:0008286">
    <property type="term" value="P:insulin receptor signaling pathway"/>
    <property type="evidence" value="ECO:0007669"/>
    <property type="project" value="TreeGrafter"/>
</dbReference>
<dbReference type="Gene3D" id="3.30.160.60">
    <property type="entry name" value="Classic Zinc Finger"/>
    <property type="match status" value="1"/>
</dbReference>
<dbReference type="PANTHER" id="PTHR14435">
    <property type="entry name" value="ZINC FINGER PROTEIN 106"/>
    <property type="match status" value="1"/>
</dbReference>
<evidence type="ECO:0000256" key="1">
    <source>
        <dbReference type="PROSITE-ProRule" id="PRU00042"/>
    </source>
</evidence>
<feature type="compositionally biased region" description="Basic residues" evidence="3">
    <location>
        <begin position="1132"/>
        <end position="1145"/>
    </location>
</feature>
<feature type="coiled-coil region" evidence="2">
    <location>
        <begin position="93"/>
        <end position="137"/>
    </location>
</feature>
<feature type="domain" description="C2H2-type" evidence="4">
    <location>
        <begin position="1611"/>
        <end position="1641"/>
    </location>
</feature>
<dbReference type="GeneTree" id="ENSGT00940000157336"/>
<feature type="compositionally biased region" description="Basic and acidic residues" evidence="3">
    <location>
        <begin position="578"/>
        <end position="588"/>
    </location>
</feature>
<dbReference type="InterPro" id="IPR036322">
    <property type="entry name" value="WD40_repeat_dom_sf"/>
</dbReference>
<feature type="compositionally biased region" description="Polar residues" evidence="3">
    <location>
        <begin position="285"/>
        <end position="295"/>
    </location>
</feature>
<feature type="region of interest" description="Disordered" evidence="3">
    <location>
        <begin position="1057"/>
        <end position="1239"/>
    </location>
</feature>
<feature type="compositionally biased region" description="Polar residues" evidence="3">
    <location>
        <begin position="550"/>
        <end position="562"/>
    </location>
</feature>
<feature type="compositionally biased region" description="Polar residues" evidence="3">
    <location>
        <begin position="621"/>
        <end position="630"/>
    </location>
</feature>
<dbReference type="Proteomes" id="UP000264800">
    <property type="component" value="Unplaced"/>
</dbReference>
<keyword evidence="2" id="KW-0175">Coiled coil</keyword>
<dbReference type="GO" id="GO:0003723">
    <property type="term" value="F:RNA binding"/>
    <property type="evidence" value="ECO:0007669"/>
    <property type="project" value="InterPro"/>
</dbReference>
<feature type="compositionally biased region" description="Basic and acidic residues" evidence="3">
    <location>
        <begin position="1057"/>
        <end position="1075"/>
    </location>
</feature>
<dbReference type="SMART" id="SM00451">
    <property type="entry name" value="ZnF_U1"/>
    <property type="match status" value="2"/>
</dbReference>
<feature type="compositionally biased region" description="Basic and acidic residues" evidence="3">
    <location>
        <begin position="463"/>
        <end position="477"/>
    </location>
</feature>
<dbReference type="SMART" id="SM00564">
    <property type="entry name" value="PQQ"/>
    <property type="match status" value="5"/>
</dbReference>
<feature type="compositionally biased region" description="Basic and acidic residues" evidence="3">
    <location>
        <begin position="506"/>
        <end position="524"/>
    </location>
</feature>
<evidence type="ECO:0000313" key="5">
    <source>
        <dbReference type="Ensembl" id="ENSKMAP00000019491.1"/>
    </source>
</evidence>
<dbReference type="InterPro" id="IPR001680">
    <property type="entry name" value="WD40_rpt"/>
</dbReference>
<keyword evidence="1" id="KW-0479">Metal-binding</keyword>